<dbReference type="SUPFAM" id="SSF54160">
    <property type="entry name" value="Chromo domain-like"/>
    <property type="match status" value="2"/>
</dbReference>
<evidence type="ECO:0000313" key="7">
    <source>
        <dbReference type="EMBL" id="AMR36248.1"/>
    </source>
</evidence>
<dbReference type="InterPro" id="IPR017984">
    <property type="entry name" value="Chromo_dom_subgr"/>
</dbReference>
<evidence type="ECO:0000256" key="2">
    <source>
        <dbReference type="ARBA" id="ARBA00004286"/>
    </source>
</evidence>
<dbReference type="GO" id="GO:0031507">
    <property type="term" value="P:heterochromatin formation"/>
    <property type="evidence" value="ECO:0007669"/>
    <property type="project" value="InterPro"/>
</dbReference>
<evidence type="ECO:0000259" key="6">
    <source>
        <dbReference type="PROSITE" id="PS50013"/>
    </source>
</evidence>
<dbReference type="InterPro" id="IPR000953">
    <property type="entry name" value="Chromo/chromo_shadow_dom"/>
</dbReference>
<protein>
    <submittedName>
        <fullName evidence="7">HP1D2</fullName>
    </submittedName>
</protein>
<feature type="compositionally biased region" description="Basic and acidic residues" evidence="5">
    <location>
        <begin position="95"/>
        <end position="109"/>
    </location>
</feature>
<evidence type="ECO:0000256" key="5">
    <source>
        <dbReference type="SAM" id="MobiDB-lite"/>
    </source>
</evidence>
<dbReference type="GO" id="GO:0005694">
    <property type="term" value="C:chromosome"/>
    <property type="evidence" value="ECO:0007669"/>
    <property type="project" value="UniProtKB-SubCell"/>
</dbReference>
<feature type="region of interest" description="Disordered" evidence="5">
    <location>
        <begin position="211"/>
        <end position="240"/>
    </location>
</feature>
<dbReference type="PANTHER" id="PTHR47240:SF2">
    <property type="entry name" value="CHROMO DOMAIN-CONTAINING PROTEIN LHP1"/>
    <property type="match status" value="1"/>
</dbReference>
<accession>A0A142I117</accession>
<feature type="region of interest" description="Disordered" evidence="5">
    <location>
        <begin position="80"/>
        <end position="190"/>
    </location>
</feature>
<dbReference type="AlphaFoldDB" id="A0A142I117"/>
<dbReference type="InterPro" id="IPR023780">
    <property type="entry name" value="Chromo_domain"/>
</dbReference>
<dbReference type="PROSITE" id="PS00598">
    <property type="entry name" value="CHROMO_1"/>
    <property type="match status" value="1"/>
</dbReference>
<dbReference type="CDD" id="cd00034">
    <property type="entry name" value="CSD"/>
    <property type="match status" value="1"/>
</dbReference>
<dbReference type="Pfam" id="PF00385">
    <property type="entry name" value="Chromo"/>
    <property type="match status" value="1"/>
</dbReference>
<dbReference type="PRINTS" id="PR00504">
    <property type="entry name" value="CHROMODOMAIN"/>
</dbReference>
<keyword evidence="3" id="KW-0158">Chromosome</keyword>
<dbReference type="InterPro" id="IPR044251">
    <property type="entry name" value="LHP1-like"/>
</dbReference>
<feature type="compositionally biased region" description="Low complexity" evidence="5">
    <location>
        <begin position="220"/>
        <end position="235"/>
    </location>
</feature>
<feature type="domain" description="Chromo" evidence="6">
    <location>
        <begin position="24"/>
        <end position="83"/>
    </location>
</feature>
<keyword evidence="4" id="KW-0539">Nucleus</keyword>
<dbReference type="OrthoDB" id="1918685at2759"/>
<dbReference type="Gene3D" id="2.40.50.40">
    <property type="match status" value="2"/>
</dbReference>
<evidence type="ECO:0000256" key="4">
    <source>
        <dbReference type="ARBA" id="ARBA00023242"/>
    </source>
</evidence>
<evidence type="ECO:0000256" key="3">
    <source>
        <dbReference type="ARBA" id="ARBA00022454"/>
    </source>
</evidence>
<proteinExistence type="predicted"/>
<dbReference type="InterPro" id="IPR016197">
    <property type="entry name" value="Chromo-like_dom_sf"/>
</dbReference>
<feature type="compositionally biased region" description="Polar residues" evidence="5">
    <location>
        <begin position="154"/>
        <end position="171"/>
    </location>
</feature>
<dbReference type="PANTHER" id="PTHR47240">
    <property type="entry name" value="CHROMO DOMAIN-CONTAINING PROTEIN LHP1"/>
    <property type="match status" value="1"/>
</dbReference>
<reference evidence="7" key="1">
    <citation type="journal article" date="2016" name="Proc. Natl. Acad. Sci. U.S.A.">
        <title>Rapid evolution of a Y-chromosome heterochromatin protein underlies sex chromosome meiotic drive.</title>
        <authorList>
            <person name="Helleu Q."/>
            <person name="Gerard P.R."/>
            <person name="Dubruille R."/>
            <person name="Ogereau D."/>
            <person name="Prud'homme B."/>
            <person name="Loppin B."/>
            <person name="Montchamp-Moreau C."/>
        </authorList>
    </citation>
    <scope>NUCLEOTIDE SEQUENCE</scope>
</reference>
<feature type="compositionally biased region" description="Basic and acidic residues" evidence="5">
    <location>
        <begin position="1"/>
        <end position="10"/>
    </location>
</feature>
<dbReference type="PROSITE" id="PS50013">
    <property type="entry name" value="CHROMO_2"/>
    <property type="match status" value="1"/>
</dbReference>
<dbReference type="SMART" id="SM00298">
    <property type="entry name" value="CHROMO"/>
    <property type="match status" value="1"/>
</dbReference>
<feature type="region of interest" description="Disordered" evidence="5">
    <location>
        <begin position="1"/>
        <end position="22"/>
    </location>
</feature>
<sequence>MSSEPPEKQNDSTSKPITPDENEFIVEKIIGKRFARGRPQYLIKWLGFPEKDNSWEPLEGVAHCSTLLADFEAELFSRNQQVASGSNKKSKGKKQRNDSGSKKAPELYRDLGNGIANVTKSLENSKGRGRGRKSKFKNDKTPAAPPSPSLDTAPATQKASELSGSVSNSKGQSKKPLENKLESPQSLMKPQIGAVSLSEVDTSFSEMQLNDQVTKGRALSEQSSSSDSDSASGQAWRMPPCTEPFGVRRGLELEKVHHSFKVRDVVILFVTWKDCSTMDAVPLDDIKHAYPMPIIKYFQSLKRSTE</sequence>
<comment type="subcellular location">
    <subcellularLocation>
        <location evidence="2">Chromosome</location>
    </subcellularLocation>
    <subcellularLocation>
        <location evidence="1">Nucleus</location>
    </subcellularLocation>
</comment>
<evidence type="ECO:0000256" key="1">
    <source>
        <dbReference type="ARBA" id="ARBA00004123"/>
    </source>
</evidence>
<dbReference type="EMBL" id="KU527670">
    <property type="protein sequence ID" value="AMR36248.1"/>
    <property type="molecule type" value="Genomic_DNA"/>
</dbReference>
<gene>
    <name evidence="7" type="primary">HP1D2</name>
</gene>
<name>A0A142I117_DROEU</name>
<dbReference type="InterPro" id="IPR023779">
    <property type="entry name" value="Chromodomain_CS"/>
</dbReference>
<dbReference type="GO" id="GO:0005634">
    <property type="term" value="C:nucleus"/>
    <property type="evidence" value="ECO:0007669"/>
    <property type="project" value="UniProtKB-SubCell"/>
</dbReference>
<organism evidence="7">
    <name type="scientific">Drosophila eugracilis</name>
    <name type="common">Fruit fly</name>
    <dbReference type="NCBI Taxonomy" id="29029"/>
    <lineage>
        <taxon>Eukaryota</taxon>
        <taxon>Metazoa</taxon>
        <taxon>Ecdysozoa</taxon>
        <taxon>Arthropoda</taxon>
        <taxon>Hexapoda</taxon>
        <taxon>Insecta</taxon>
        <taxon>Pterygota</taxon>
        <taxon>Neoptera</taxon>
        <taxon>Endopterygota</taxon>
        <taxon>Diptera</taxon>
        <taxon>Brachycera</taxon>
        <taxon>Muscomorpha</taxon>
        <taxon>Ephydroidea</taxon>
        <taxon>Drosophilidae</taxon>
        <taxon>Drosophila</taxon>
        <taxon>Sophophora</taxon>
    </lineage>
</organism>